<protein>
    <submittedName>
        <fullName evidence="9">Zinc finger CCHC domain-containing protein 9-like</fullName>
    </submittedName>
</protein>
<dbReference type="Proteomes" id="UP000515158">
    <property type="component" value="Unplaced"/>
</dbReference>
<feature type="domain" description="CCHC-type" evidence="7">
    <location>
        <begin position="378"/>
        <end position="393"/>
    </location>
</feature>
<sequence length="466" mass="52147">MTRFARAKGSKSSNSRSAEDATDWKEFKRQPEKPTNEYSAVVKKTIKQIKEGGPPKASAWADFGVTAPQATSKSKEKSSKGEESNEKPKRKRTRKQKKPVGGDGDEGANKKVKPEDPEKSSQSRENSISNESNPNVNGKFPKDNESITKPKRKRKHKKSVGDEGDEGAQKKPKANEPEKASQSHENSTSNETSPHKNGNFQKGNKSHKKPKGESNANQNGKFQKGNQSIKKPKSGIQLPDGTFKKRKPVESRTLQINGTSVQVIKFDGYDIKQEDAVRLKEIRQKMHEAGIPKAEIDMAMKRERRNAERALHRELKKVCFNCRKAGHPLSECPELVSSEFKNVEKTGTSNICYKCGSTEHTHFQCQVKKNKEYSFATCFICKEQGHISSQCPDNPRGLYPKGGSCKVCGEVTHLKKDCPQLAKDRTENVVTLDTFSSTSNVESLEDKVNNTKPFNKTPRQNKIIKF</sequence>
<feature type="compositionally biased region" description="Basic residues" evidence="6">
    <location>
        <begin position="149"/>
        <end position="158"/>
    </location>
</feature>
<dbReference type="OrthoDB" id="3863715at2759"/>
<dbReference type="InterPro" id="IPR036875">
    <property type="entry name" value="Znf_CCHC_sf"/>
</dbReference>
<evidence type="ECO:0000256" key="5">
    <source>
        <dbReference type="PROSITE-ProRule" id="PRU00047"/>
    </source>
</evidence>
<dbReference type="InterPro" id="IPR042246">
    <property type="entry name" value="ZCCHC9"/>
</dbReference>
<feature type="compositionally biased region" description="Polar residues" evidence="6">
    <location>
        <begin position="123"/>
        <end position="136"/>
    </location>
</feature>
<dbReference type="InterPro" id="IPR001878">
    <property type="entry name" value="Znf_CCHC"/>
</dbReference>
<evidence type="ECO:0000256" key="2">
    <source>
        <dbReference type="ARBA" id="ARBA00022737"/>
    </source>
</evidence>
<feature type="compositionally biased region" description="Basic residues" evidence="6">
    <location>
        <begin position="88"/>
        <end position="98"/>
    </location>
</feature>
<feature type="compositionally biased region" description="Basic and acidic residues" evidence="6">
    <location>
        <begin position="73"/>
        <end position="87"/>
    </location>
</feature>
<feature type="domain" description="CCHC-type" evidence="7">
    <location>
        <begin position="405"/>
        <end position="420"/>
    </location>
</feature>
<feature type="compositionally biased region" description="Basic and acidic residues" evidence="6">
    <location>
        <begin position="107"/>
        <end position="122"/>
    </location>
</feature>
<accession>A0A6P8YX61</accession>
<feature type="domain" description="CCHC-type" evidence="7">
    <location>
        <begin position="319"/>
        <end position="334"/>
    </location>
</feature>
<feature type="compositionally biased region" description="Polar residues" evidence="6">
    <location>
        <begin position="183"/>
        <end position="203"/>
    </location>
</feature>
<dbReference type="Pfam" id="PF00098">
    <property type="entry name" value="zf-CCHC"/>
    <property type="match status" value="1"/>
</dbReference>
<dbReference type="RefSeq" id="XP_034242175.1">
    <property type="nucleotide sequence ID" value="XM_034386284.1"/>
</dbReference>
<dbReference type="GeneID" id="117645833"/>
<keyword evidence="2" id="KW-0677">Repeat</keyword>
<keyword evidence="8" id="KW-1185">Reference proteome</keyword>
<dbReference type="KEGG" id="tpal:117645833"/>
<feature type="compositionally biased region" description="Polar residues" evidence="6">
    <location>
        <begin position="214"/>
        <end position="229"/>
    </location>
</feature>
<gene>
    <name evidence="9" type="primary">LOC117645833</name>
</gene>
<dbReference type="SMART" id="SM00343">
    <property type="entry name" value="ZnF_C2HC"/>
    <property type="match status" value="4"/>
</dbReference>
<evidence type="ECO:0000256" key="3">
    <source>
        <dbReference type="ARBA" id="ARBA00022771"/>
    </source>
</evidence>
<evidence type="ECO:0000256" key="6">
    <source>
        <dbReference type="SAM" id="MobiDB-lite"/>
    </source>
</evidence>
<feature type="compositionally biased region" description="Basic and acidic residues" evidence="6">
    <location>
        <begin position="167"/>
        <end position="182"/>
    </location>
</feature>
<dbReference type="PROSITE" id="PS50158">
    <property type="entry name" value="ZF_CCHC"/>
    <property type="match status" value="3"/>
</dbReference>
<evidence type="ECO:0000313" key="9">
    <source>
        <dbReference type="RefSeq" id="XP_034242175.1"/>
    </source>
</evidence>
<feature type="compositionally biased region" description="Basic and acidic residues" evidence="6">
    <location>
        <begin position="17"/>
        <end position="35"/>
    </location>
</feature>
<dbReference type="Gene3D" id="4.10.60.10">
    <property type="entry name" value="Zinc finger, CCHC-type"/>
    <property type="match status" value="2"/>
</dbReference>
<dbReference type="SUPFAM" id="SSF57756">
    <property type="entry name" value="Retrovirus zinc finger-like domains"/>
    <property type="match status" value="2"/>
</dbReference>
<name>A0A6P8YX61_THRPL</name>
<feature type="region of interest" description="Disordered" evidence="6">
    <location>
        <begin position="1"/>
        <end position="251"/>
    </location>
</feature>
<dbReference type="GO" id="GO:0005730">
    <property type="term" value="C:nucleolus"/>
    <property type="evidence" value="ECO:0007669"/>
    <property type="project" value="TreeGrafter"/>
</dbReference>
<dbReference type="FunFam" id="4.10.60.10:FF:000091">
    <property type="entry name" value="Zinc finger CCHC-type-containing 9"/>
    <property type="match status" value="1"/>
</dbReference>
<dbReference type="PANTHER" id="PTHR46242:SF1">
    <property type="entry name" value="ZINC FINGER CCHC DOMAIN-CONTAINING PROTEIN 9"/>
    <property type="match status" value="1"/>
</dbReference>
<evidence type="ECO:0000256" key="4">
    <source>
        <dbReference type="ARBA" id="ARBA00022833"/>
    </source>
</evidence>
<organism evidence="9">
    <name type="scientific">Thrips palmi</name>
    <name type="common">Melon thrips</name>
    <dbReference type="NCBI Taxonomy" id="161013"/>
    <lineage>
        <taxon>Eukaryota</taxon>
        <taxon>Metazoa</taxon>
        <taxon>Ecdysozoa</taxon>
        <taxon>Arthropoda</taxon>
        <taxon>Hexapoda</taxon>
        <taxon>Insecta</taxon>
        <taxon>Pterygota</taxon>
        <taxon>Neoptera</taxon>
        <taxon>Paraneoptera</taxon>
        <taxon>Thysanoptera</taxon>
        <taxon>Terebrantia</taxon>
        <taxon>Thripoidea</taxon>
        <taxon>Thripidae</taxon>
        <taxon>Thrips</taxon>
    </lineage>
</organism>
<dbReference type="AlphaFoldDB" id="A0A6P8YX61"/>
<dbReference type="InParanoid" id="A0A6P8YX61"/>
<evidence type="ECO:0000259" key="7">
    <source>
        <dbReference type="PROSITE" id="PS50158"/>
    </source>
</evidence>
<reference evidence="9" key="1">
    <citation type="submission" date="2025-08" db="UniProtKB">
        <authorList>
            <consortium name="RefSeq"/>
        </authorList>
    </citation>
    <scope>IDENTIFICATION</scope>
    <source>
        <tissue evidence="9">Total insect</tissue>
    </source>
</reference>
<dbReference type="GO" id="GO:0003676">
    <property type="term" value="F:nucleic acid binding"/>
    <property type="evidence" value="ECO:0007669"/>
    <property type="project" value="InterPro"/>
</dbReference>
<proteinExistence type="predicted"/>
<dbReference type="PANTHER" id="PTHR46242">
    <property type="entry name" value="ZINC FINGER CCHC DOMAIN-CONTAINING PROTEIN 9 ZCCHC9"/>
    <property type="match status" value="1"/>
</dbReference>
<dbReference type="GO" id="GO:0008270">
    <property type="term" value="F:zinc ion binding"/>
    <property type="evidence" value="ECO:0007669"/>
    <property type="project" value="UniProtKB-KW"/>
</dbReference>
<keyword evidence="3 5" id="KW-0863">Zinc-finger</keyword>
<evidence type="ECO:0000313" key="8">
    <source>
        <dbReference type="Proteomes" id="UP000515158"/>
    </source>
</evidence>
<keyword evidence="4" id="KW-0862">Zinc</keyword>
<evidence type="ECO:0000256" key="1">
    <source>
        <dbReference type="ARBA" id="ARBA00022723"/>
    </source>
</evidence>
<keyword evidence="1" id="KW-0479">Metal-binding</keyword>